<keyword evidence="2" id="KW-1185">Reference proteome</keyword>
<organism evidence="1 2">
    <name type="scientific">Dictyobacter kobayashii</name>
    <dbReference type="NCBI Taxonomy" id="2014872"/>
    <lineage>
        <taxon>Bacteria</taxon>
        <taxon>Bacillati</taxon>
        <taxon>Chloroflexota</taxon>
        <taxon>Ktedonobacteria</taxon>
        <taxon>Ktedonobacterales</taxon>
        <taxon>Dictyobacteraceae</taxon>
        <taxon>Dictyobacter</taxon>
    </lineage>
</organism>
<comment type="caution">
    <text evidence="1">The sequence shown here is derived from an EMBL/GenBank/DDBJ whole genome shotgun (WGS) entry which is preliminary data.</text>
</comment>
<evidence type="ECO:0000313" key="2">
    <source>
        <dbReference type="Proteomes" id="UP000287188"/>
    </source>
</evidence>
<dbReference type="Proteomes" id="UP000287188">
    <property type="component" value="Unassembled WGS sequence"/>
</dbReference>
<dbReference type="EMBL" id="BIFS01000002">
    <property type="protein sequence ID" value="GCE23488.1"/>
    <property type="molecule type" value="Genomic_DNA"/>
</dbReference>
<evidence type="ECO:0000313" key="1">
    <source>
        <dbReference type="EMBL" id="GCE23488.1"/>
    </source>
</evidence>
<dbReference type="GO" id="GO:0042742">
    <property type="term" value="P:defense response to bacterium"/>
    <property type="evidence" value="ECO:0007669"/>
    <property type="project" value="InterPro"/>
</dbReference>
<evidence type="ECO:0008006" key="3">
    <source>
        <dbReference type="Google" id="ProtNLM"/>
    </source>
</evidence>
<name>A0A402AWM3_9CHLR</name>
<proteinExistence type="predicted"/>
<dbReference type="RefSeq" id="WP_218032182.1">
    <property type="nucleotide sequence ID" value="NZ_BIFS01000002.1"/>
</dbReference>
<sequence>MNIDIARAWKDAQYRGTLTSEELAQLPENPVGALELTDNDLASVTGAFSIGGNVSSSCGINVNLGSCCTSGSGTSTGSVGYPQPSAPSTGYQGGSWHLSYVYDSGASTPYSGASCCDTGYVSCSVC</sequence>
<gene>
    <name evidence="1" type="ORF">KDK_72880</name>
</gene>
<dbReference type="InterPro" id="IPR027635">
    <property type="entry name" value="Lantibiotic2_lead_pep_dom"/>
</dbReference>
<dbReference type="NCBIfam" id="TIGR03898">
    <property type="entry name" value="lanti_MRSA_kill"/>
    <property type="match status" value="1"/>
</dbReference>
<reference evidence="2" key="1">
    <citation type="submission" date="2018-12" db="EMBL/GenBank/DDBJ databases">
        <title>Tengunoibacter tsumagoiensis gen. nov., sp. nov., Dictyobacter kobayashii sp. nov., D. alpinus sp. nov., and D. joshuensis sp. nov. and description of Dictyobacteraceae fam. nov. within the order Ktedonobacterales isolated from Tengu-no-mugimeshi.</title>
        <authorList>
            <person name="Wang C.M."/>
            <person name="Zheng Y."/>
            <person name="Sakai Y."/>
            <person name="Toyoda A."/>
            <person name="Minakuchi Y."/>
            <person name="Abe K."/>
            <person name="Yokota A."/>
            <person name="Yabe S."/>
        </authorList>
    </citation>
    <scope>NUCLEOTIDE SEQUENCE [LARGE SCALE GENOMIC DNA]</scope>
    <source>
        <strain evidence="2">Uno11</strain>
    </source>
</reference>
<protein>
    <recommendedName>
        <fullName evidence="3">Mersacidin/lichenicidin family type 2 lantibiotic</fullName>
    </recommendedName>
</protein>
<dbReference type="AlphaFoldDB" id="A0A402AWM3"/>
<accession>A0A402AWM3</accession>